<dbReference type="Gene3D" id="3.40.50.720">
    <property type="entry name" value="NAD(P)-binding Rossmann-like Domain"/>
    <property type="match status" value="1"/>
</dbReference>
<organism evidence="4 5">
    <name type="scientific">Parvularcula lutaonensis</name>
    <dbReference type="NCBI Taxonomy" id="491923"/>
    <lineage>
        <taxon>Bacteria</taxon>
        <taxon>Pseudomonadati</taxon>
        <taxon>Pseudomonadota</taxon>
        <taxon>Alphaproteobacteria</taxon>
        <taxon>Parvularculales</taxon>
        <taxon>Parvularculaceae</taxon>
        <taxon>Parvularcula</taxon>
    </lineage>
</organism>
<dbReference type="RefSeq" id="WP_189573807.1">
    <property type="nucleotide sequence ID" value="NZ_BMXU01000001.1"/>
</dbReference>
<comment type="caution">
    <text evidence="4">The sequence shown here is derived from an EMBL/GenBank/DDBJ whole genome shotgun (WGS) entry which is preliminary data.</text>
</comment>
<gene>
    <name evidence="4" type="ORF">ACFONP_04180</name>
</gene>
<evidence type="ECO:0000256" key="3">
    <source>
        <dbReference type="SAM" id="MobiDB-lite"/>
    </source>
</evidence>
<keyword evidence="2" id="KW-0560">Oxidoreductase</keyword>
<accession>A0ABV7MAV3</accession>
<name>A0ABV7MAV3_9PROT</name>
<proteinExistence type="inferred from homology"/>
<dbReference type="PANTHER" id="PTHR24320">
    <property type="entry name" value="RETINOL DEHYDROGENASE"/>
    <property type="match status" value="1"/>
</dbReference>
<protein>
    <submittedName>
        <fullName evidence="4">Oxidoreductase</fullName>
    </submittedName>
</protein>
<dbReference type="CDD" id="cd05327">
    <property type="entry name" value="retinol-DH_like_SDR_c_like"/>
    <property type="match status" value="1"/>
</dbReference>
<evidence type="ECO:0000313" key="5">
    <source>
        <dbReference type="Proteomes" id="UP001595607"/>
    </source>
</evidence>
<dbReference type="PANTHER" id="PTHR24320:SF148">
    <property type="entry name" value="NAD(P)-BINDING ROSSMANN-FOLD SUPERFAMILY PROTEIN"/>
    <property type="match status" value="1"/>
</dbReference>
<reference evidence="5" key="1">
    <citation type="journal article" date="2019" name="Int. J. Syst. Evol. Microbiol.">
        <title>The Global Catalogue of Microorganisms (GCM) 10K type strain sequencing project: providing services to taxonomists for standard genome sequencing and annotation.</title>
        <authorList>
            <consortium name="The Broad Institute Genomics Platform"/>
            <consortium name="The Broad Institute Genome Sequencing Center for Infectious Disease"/>
            <person name="Wu L."/>
            <person name="Ma J."/>
        </authorList>
    </citation>
    <scope>NUCLEOTIDE SEQUENCE [LARGE SCALE GENOMIC DNA]</scope>
    <source>
        <strain evidence="5">KCTC 22245</strain>
    </source>
</reference>
<dbReference type="EMBL" id="JBHRVA010000002">
    <property type="protein sequence ID" value="MFC3301922.1"/>
    <property type="molecule type" value="Genomic_DNA"/>
</dbReference>
<dbReference type="InterPro" id="IPR036291">
    <property type="entry name" value="NAD(P)-bd_dom_sf"/>
</dbReference>
<feature type="region of interest" description="Disordered" evidence="3">
    <location>
        <begin position="1"/>
        <end position="23"/>
    </location>
</feature>
<evidence type="ECO:0000256" key="2">
    <source>
        <dbReference type="ARBA" id="ARBA00023002"/>
    </source>
</evidence>
<dbReference type="Proteomes" id="UP001595607">
    <property type="component" value="Unassembled WGS sequence"/>
</dbReference>
<dbReference type="SUPFAM" id="SSF51735">
    <property type="entry name" value="NAD(P)-binding Rossmann-fold domains"/>
    <property type="match status" value="1"/>
</dbReference>
<dbReference type="NCBIfam" id="NF004845">
    <property type="entry name" value="PRK06196.1"/>
    <property type="match status" value="1"/>
</dbReference>
<sequence>MADQQPLAVPWDRKPEPDEVMGSADLGGKRAIVTGGYSGIGFETVKALAARGMHIIVPARSRQKAEDALRAFDNVTVADMDLADLASVRKFARDFGDRPLDLLINNAGIMVPPLERVGPGWESQFGINHMGHFLLTKELLPSLRKADSPRVVALSSLAHRISPIRWDDPQFENTTYEKWVAYGQSKTANALFASALDSREDGILAFSVHPGGIMTDLQRHMTKEEQVARGWLNEDGSMPEAVKAFFKTPAQGASTTLWCATSEMLEGHGGVYCEDCNIAALVPDDDEGFFGVRSWACSDEEAARLWDFSEGLLAS</sequence>
<keyword evidence="5" id="KW-1185">Reference proteome</keyword>
<evidence type="ECO:0000256" key="1">
    <source>
        <dbReference type="ARBA" id="ARBA00006484"/>
    </source>
</evidence>
<comment type="similarity">
    <text evidence="1">Belongs to the short-chain dehydrogenases/reductases (SDR) family.</text>
</comment>
<evidence type="ECO:0000313" key="4">
    <source>
        <dbReference type="EMBL" id="MFC3301922.1"/>
    </source>
</evidence>
<dbReference type="Pfam" id="PF00106">
    <property type="entry name" value="adh_short"/>
    <property type="match status" value="1"/>
</dbReference>
<dbReference type="InterPro" id="IPR002347">
    <property type="entry name" value="SDR_fam"/>
</dbReference>
<dbReference type="PRINTS" id="PR00081">
    <property type="entry name" value="GDHRDH"/>
</dbReference>
<dbReference type="PROSITE" id="PS50007">
    <property type="entry name" value="PIPLC_X_DOMAIN"/>
    <property type="match status" value="1"/>
</dbReference>